<evidence type="ECO:0000259" key="1">
    <source>
        <dbReference type="Pfam" id="PF21683"/>
    </source>
</evidence>
<dbReference type="Gene3D" id="2.30.300.10">
    <property type="entry name" value="Baseplate protein-like domain - beta roll fold"/>
    <property type="match status" value="1"/>
</dbReference>
<dbReference type="InterPro" id="IPR049354">
    <property type="entry name" value="GpP-like_N"/>
</dbReference>
<dbReference type="InterPro" id="IPR026276">
    <property type="entry name" value="Baseplate_GpP"/>
</dbReference>
<proteinExistence type="predicted"/>
<reference evidence="5" key="1">
    <citation type="submission" date="2016-10" db="EMBL/GenBank/DDBJ databases">
        <authorList>
            <person name="Varghese N."/>
            <person name="Submissions S."/>
        </authorList>
    </citation>
    <scope>NUCLEOTIDE SEQUENCE [LARGE SCALE GENOMIC DNA]</scope>
    <source>
        <strain evidence="5">DUS833</strain>
    </source>
</reference>
<dbReference type="SUPFAM" id="SSF69279">
    <property type="entry name" value="Phage tail proteins"/>
    <property type="match status" value="2"/>
</dbReference>
<dbReference type="Pfam" id="PF21929">
    <property type="entry name" value="GpP_4th"/>
    <property type="match status" value="1"/>
</dbReference>
<dbReference type="Gene3D" id="3.55.50.10">
    <property type="entry name" value="Baseplate protein-like domains"/>
    <property type="match status" value="1"/>
</dbReference>
<feature type="domain" description="Baseplate hub protein gp44/GpP-like C-terminal" evidence="2">
    <location>
        <begin position="318"/>
        <end position="399"/>
    </location>
</feature>
<evidence type="ECO:0000259" key="2">
    <source>
        <dbReference type="Pfam" id="PF21929"/>
    </source>
</evidence>
<sequence>MSAPHPDLVTLEVDGVRYRGWKSVKIRQSIRQGAIGFALSVREDRPDANGSPLSWRIQPGAAARVLIDDEIVCTGYVDAPVFRIGDTEHEVTVSGRSKSGDLVDSSTVVPNGRFPNSTAIDIITAICAPYGISVHVAENTDAPTRVANVRHSRSGAASAKKTSTKLAAGKQRIGNFEINQGEKAYATIERLCKLSGLLVFARPDGDIEIARAGQERYPFALPRIKTGQAKFDWSKRFSEYICKGQQSDPHFGATGASAVNWTLPDHVAWAKKASAHLAPSATVRDPSIGTYTSPSGKTNARYRPCIVRPEGPTGAADTLTRARWQMARDFGESISLTVTVPGFHAPDGGLWRVNRLVHVTDARLNLEHELLIAGVSFDKSERGTVTELELAPQDAYTPEPVGRTGVVAKGARKSTLWTLP</sequence>
<accession>A0A1H1JTI5</accession>
<dbReference type="InterPro" id="IPR053982">
    <property type="entry name" value="Gp44/GpP-like_C"/>
</dbReference>
<evidence type="ECO:0000313" key="5">
    <source>
        <dbReference type="Proteomes" id="UP000199365"/>
    </source>
</evidence>
<dbReference type="AlphaFoldDB" id="A0A1H1JTI5"/>
<feature type="domain" description="Baseplate hub protein gp44/GpP-like second" evidence="3">
    <location>
        <begin position="169"/>
        <end position="211"/>
    </location>
</feature>
<name>A0A1H1JTI5_9BURK</name>
<evidence type="ECO:0000313" key="4">
    <source>
        <dbReference type="EMBL" id="SDR52935.1"/>
    </source>
</evidence>
<feature type="domain" description="Baseplate hub protein gp44/GpP-like second" evidence="3">
    <location>
        <begin position="100"/>
        <end position="154"/>
    </location>
</feature>
<dbReference type="Pfam" id="PF21683">
    <property type="entry name" value="GpP-like_1st"/>
    <property type="match status" value="1"/>
</dbReference>
<protein>
    <submittedName>
        <fullName evidence="4">Mu-like prophage tail protein gpP</fullName>
    </submittedName>
</protein>
<dbReference type="InterPro" id="IPR023399">
    <property type="entry name" value="Baseplate-like_2-layer_sand"/>
</dbReference>
<organism evidence="4 5">
    <name type="scientific">Paraburkholderia tuberum</name>
    <dbReference type="NCBI Taxonomy" id="157910"/>
    <lineage>
        <taxon>Bacteria</taxon>
        <taxon>Pseudomonadati</taxon>
        <taxon>Pseudomonadota</taxon>
        <taxon>Betaproteobacteria</taxon>
        <taxon>Burkholderiales</taxon>
        <taxon>Burkholderiaceae</taxon>
        <taxon>Paraburkholderia</taxon>
    </lineage>
</organism>
<dbReference type="STRING" id="157910.SAMN05445850_5576"/>
<dbReference type="Proteomes" id="UP000199365">
    <property type="component" value="Unassembled WGS sequence"/>
</dbReference>
<gene>
    <name evidence="4" type="ORF">SAMN05445850_5576</name>
</gene>
<dbReference type="EMBL" id="FNKX01000002">
    <property type="protein sequence ID" value="SDR52935.1"/>
    <property type="molecule type" value="Genomic_DNA"/>
</dbReference>
<dbReference type="Pfam" id="PF22255">
    <property type="entry name" value="Gp44-like_2nd"/>
    <property type="match status" value="2"/>
</dbReference>
<feature type="domain" description="Baseplate hub protein gp44-like N-terminal" evidence="1">
    <location>
        <begin position="9"/>
        <end position="97"/>
    </location>
</feature>
<dbReference type="RefSeq" id="WP_090808660.1">
    <property type="nucleotide sequence ID" value="NZ_FNKX01000002.1"/>
</dbReference>
<dbReference type="PIRSF" id="PIRSF004440">
    <property type="entry name" value="GpP"/>
    <property type="match status" value="1"/>
</dbReference>
<dbReference type="Gene3D" id="3.30.1920.10">
    <property type="entry name" value="Baseplate protein-like domains - 2 layer sandwich fold"/>
    <property type="match status" value="1"/>
</dbReference>
<keyword evidence="5" id="KW-1185">Reference proteome</keyword>
<evidence type="ECO:0000259" key="3">
    <source>
        <dbReference type="Pfam" id="PF22255"/>
    </source>
</evidence>
<dbReference type="InterPro" id="IPR053981">
    <property type="entry name" value="Gp44/GpP-like_2nd"/>
</dbReference>